<feature type="region of interest" description="Disordered" evidence="1">
    <location>
        <begin position="1"/>
        <end position="85"/>
    </location>
</feature>
<dbReference type="Proteomes" id="UP001066276">
    <property type="component" value="Chromosome 5"/>
</dbReference>
<evidence type="ECO:0000256" key="1">
    <source>
        <dbReference type="SAM" id="MobiDB-lite"/>
    </source>
</evidence>
<keyword evidence="3" id="KW-1185">Reference proteome</keyword>
<comment type="caution">
    <text evidence="2">The sequence shown here is derived from an EMBL/GenBank/DDBJ whole genome shotgun (WGS) entry which is preliminary data.</text>
</comment>
<feature type="compositionally biased region" description="Basic and acidic residues" evidence="1">
    <location>
        <begin position="58"/>
        <end position="74"/>
    </location>
</feature>
<name>A0AAV7RN65_PLEWA</name>
<feature type="compositionally biased region" description="Basic and acidic residues" evidence="1">
    <location>
        <begin position="21"/>
        <end position="31"/>
    </location>
</feature>
<evidence type="ECO:0000313" key="2">
    <source>
        <dbReference type="EMBL" id="KAJ1153172.1"/>
    </source>
</evidence>
<proteinExistence type="predicted"/>
<gene>
    <name evidence="2" type="ORF">NDU88_005934</name>
</gene>
<protein>
    <submittedName>
        <fullName evidence="2">Uncharacterized protein</fullName>
    </submittedName>
</protein>
<dbReference type="EMBL" id="JANPWB010000009">
    <property type="protein sequence ID" value="KAJ1153172.1"/>
    <property type="molecule type" value="Genomic_DNA"/>
</dbReference>
<reference evidence="2" key="1">
    <citation type="journal article" date="2022" name="bioRxiv">
        <title>Sequencing and chromosome-scale assembly of the giantPleurodeles waltlgenome.</title>
        <authorList>
            <person name="Brown T."/>
            <person name="Elewa A."/>
            <person name="Iarovenko S."/>
            <person name="Subramanian E."/>
            <person name="Araus A.J."/>
            <person name="Petzold A."/>
            <person name="Susuki M."/>
            <person name="Suzuki K.-i.T."/>
            <person name="Hayashi T."/>
            <person name="Toyoda A."/>
            <person name="Oliveira C."/>
            <person name="Osipova E."/>
            <person name="Leigh N.D."/>
            <person name="Simon A."/>
            <person name="Yun M.H."/>
        </authorList>
    </citation>
    <scope>NUCLEOTIDE SEQUENCE</scope>
    <source>
        <strain evidence="2">20211129_DDA</strain>
        <tissue evidence="2">Liver</tissue>
    </source>
</reference>
<accession>A0AAV7RN65</accession>
<dbReference type="AlphaFoldDB" id="A0AAV7RN65"/>
<organism evidence="2 3">
    <name type="scientific">Pleurodeles waltl</name>
    <name type="common">Iberian ribbed newt</name>
    <dbReference type="NCBI Taxonomy" id="8319"/>
    <lineage>
        <taxon>Eukaryota</taxon>
        <taxon>Metazoa</taxon>
        <taxon>Chordata</taxon>
        <taxon>Craniata</taxon>
        <taxon>Vertebrata</taxon>
        <taxon>Euteleostomi</taxon>
        <taxon>Amphibia</taxon>
        <taxon>Batrachia</taxon>
        <taxon>Caudata</taxon>
        <taxon>Salamandroidea</taxon>
        <taxon>Salamandridae</taxon>
        <taxon>Pleurodelinae</taxon>
        <taxon>Pleurodeles</taxon>
    </lineage>
</organism>
<sequence>MPARRPGRSREGKTRWRPRRARLDRGQADSWRRRHRVSSPALCTALRVLDPPSILPGPRDESEAAGRGQEDPRRCLFPPRPPPGT</sequence>
<evidence type="ECO:0000313" key="3">
    <source>
        <dbReference type="Proteomes" id="UP001066276"/>
    </source>
</evidence>